<dbReference type="GO" id="GO:0005886">
    <property type="term" value="C:plasma membrane"/>
    <property type="evidence" value="ECO:0007669"/>
    <property type="project" value="TreeGrafter"/>
</dbReference>
<proteinExistence type="predicted"/>
<reference evidence="4" key="1">
    <citation type="submission" date="2023-05" db="EMBL/GenBank/DDBJ databases">
        <authorList>
            <person name="Huff M."/>
        </authorList>
    </citation>
    <scope>NUCLEOTIDE SEQUENCE</scope>
</reference>
<evidence type="ECO:0000313" key="4">
    <source>
        <dbReference type="EMBL" id="CAI9778313.1"/>
    </source>
</evidence>
<dbReference type="PANTHER" id="PTHR31415:SF4">
    <property type="entry name" value="NDR1_HIN1-LIKE PROTEIN 3"/>
    <property type="match status" value="1"/>
</dbReference>
<sequence>MHNSSDIENSGPIKDPVTKLVRCLGTTLILLLLALTAFSLIVWLILHPSLPEFHVKSLSVSNASISMEFTVENPSWKVNLRFSGFEVVLLHKNCEISRGFVEDFSLSSGKRMKVKWINGGIKRGKMKMDFSKKQVNFDVKMNGVAWFRAGKWINQEKSVQVLCKNLKVEFTNNVEGNLLISTGEIDCSVFSPDS</sequence>
<evidence type="ECO:0000256" key="3">
    <source>
        <dbReference type="SAM" id="Phobius"/>
    </source>
</evidence>
<dbReference type="Proteomes" id="UP000834106">
    <property type="component" value="Chromosome 16"/>
</dbReference>
<keyword evidence="5" id="KW-1185">Reference proteome</keyword>
<keyword evidence="3" id="KW-0812">Transmembrane</keyword>
<dbReference type="GO" id="GO:0009506">
    <property type="term" value="C:plasmodesma"/>
    <property type="evidence" value="ECO:0007669"/>
    <property type="project" value="TreeGrafter"/>
</dbReference>
<comment type="subcellular location">
    <subcellularLocation>
        <location evidence="1">Membrane</location>
    </subcellularLocation>
</comment>
<dbReference type="GO" id="GO:0098542">
    <property type="term" value="P:defense response to other organism"/>
    <property type="evidence" value="ECO:0007669"/>
    <property type="project" value="InterPro"/>
</dbReference>
<name>A0AAD1ZZ98_9LAMI</name>
<protein>
    <recommendedName>
        <fullName evidence="6">Late embryogenesis abundant protein LEA-2 subgroup domain-containing protein</fullName>
    </recommendedName>
</protein>
<dbReference type="PANTHER" id="PTHR31415">
    <property type="entry name" value="OS05G0367900 PROTEIN"/>
    <property type="match status" value="1"/>
</dbReference>
<dbReference type="AlphaFoldDB" id="A0AAD1ZZ98"/>
<accession>A0AAD1ZZ98</accession>
<organism evidence="4 5">
    <name type="scientific">Fraxinus pennsylvanica</name>
    <dbReference type="NCBI Taxonomy" id="56036"/>
    <lineage>
        <taxon>Eukaryota</taxon>
        <taxon>Viridiplantae</taxon>
        <taxon>Streptophyta</taxon>
        <taxon>Embryophyta</taxon>
        <taxon>Tracheophyta</taxon>
        <taxon>Spermatophyta</taxon>
        <taxon>Magnoliopsida</taxon>
        <taxon>eudicotyledons</taxon>
        <taxon>Gunneridae</taxon>
        <taxon>Pentapetalae</taxon>
        <taxon>asterids</taxon>
        <taxon>lamiids</taxon>
        <taxon>Lamiales</taxon>
        <taxon>Oleaceae</taxon>
        <taxon>Oleeae</taxon>
        <taxon>Fraxinus</taxon>
    </lineage>
</organism>
<feature type="transmembrane region" description="Helical" evidence="3">
    <location>
        <begin position="20"/>
        <end position="46"/>
    </location>
</feature>
<gene>
    <name evidence="4" type="ORF">FPE_LOCUS25743</name>
</gene>
<evidence type="ECO:0000256" key="2">
    <source>
        <dbReference type="ARBA" id="ARBA00023136"/>
    </source>
</evidence>
<keyword evidence="2 3" id="KW-0472">Membrane</keyword>
<keyword evidence="3" id="KW-1133">Transmembrane helix</keyword>
<dbReference type="InterPro" id="IPR044839">
    <property type="entry name" value="NDR1-like"/>
</dbReference>
<dbReference type="EMBL" id="OU503051">
    <property type="protein sequence ID" value="CAI9778313.1"/>
    <property type="molecule type" value="Genomic_DNA"/>
</dbReference>
<evidence type="ECO:0000256" key="1">
    <source>
        <dbReference type="ARBA" id="ARBA00004370"/>
    </source>
</evidence>
<evidence type="ECO:0000313" key="5">
    <source>
        <dbReference type="Proteomes" id="UP000834106"/>
    </source>
</evidence>
<evidence type="ECO:0008006" key="6">
    <source>
        <dbReference type="Google" id="ProtNLM"/>
    </source>
</evidence>